<organism evidence="3 4">
    <name type="scientific">Triparma columacea</name>
    <dbReference type="NCBI Taxonomy" id="722753"/>
    <lineage>
        <taxon>Eukaryota</taxon>
        <taxon>Sar</taxon>
        <taxon>Stramenopiles</taxon>
        <taxon>Ochrophyta</taxon>
        <taxon>Bolidophyceae</taxon>
        <taxon>Parmales</taxon>
        <taxon>Triparmaceae</taxon>
        <taxon>Triparma</taxon>
    </lineage>
</organism>
<evidence type="ECO:0000256" key="1">
    <source>
        <dbReference type="SAM" id="Coils"/>
    </source>
</evidence>
<feature type="coiled-coil region" evidence="1">
    <location>
        <begin position="289"/>
        <end position="316"/>
    </location>
</feature>
<dbReference type="EMBL" id="BRYA01000280">
    <property type="protein sequence ID" value="GMI46088.1"/>
    <property type="molecule type" value="Genomic_DNA"/>
</dbReference>
<protein>
    <submittedName>
        <fullName evidence="3">Uncharacterized protein</fullName>
    </submittedName>
</protein>
<feature type="compositionally biased region" description="Low complexity" evidence="2">
    <location>
        <begin position="1"/>
        <end position="18"/>
    </location>
</feature>
<reference evidence="4" key="1">
    <citation type="journal article" date="2023" name="Commun. Biol.">
        <title>Genome analysis of Parmales, the sister group of diatoms, reveals the evolutionary specialization of diatoms from phago-mixotrophs to photoautotrophs.</title>
        <authorList>
            <person name="Ban H."/>
            <person name="Sato S."/>
            <person name="Yoshikawa S."/>
            <person name="Yamada K."/>
            <person name="Nakamura Y."/>
            <person name="Ichinomiya M."/>
            <person name="Sato N."/>
            <person name="Blanc-Mathieu R."/>
            <person name="Endo H."/>
            <person name="Kuwata A."/>
            <person name="Ogata H."/>
        </authorList>
    </citation>
    <scope>NUCLEOTIDE SEQUENCE [LARGE SCALE GENOMIC DNA]</scope>
</reference>
<evidence type="ECO:0000313" key="3">
    <source>
        <dbReference type="EMBL" id="GMI46088.1"/>
    </source>
</evidence>
<proteinExistence type="predicted"/>
<gene>
    <name evidence="3" type="ORF">TrCOL_g7905</name>
</gene>
<feature type="compositionally biased region" description="Basic and acidic residues" evidence="2">
    <location>
        <begin position="44"/>
        <end position="64"/>
    </location>
</feature>
<feature type="coiled-coil region" evidence="1">
    <location>
        <begin position="438"/>
        <end position="465"/>
    </location>
</feature>
<feature type="compositionally biased region" description="Basic and acidic residues" evidence="2">
    <location>
        <begin position="576"/>
        <end position="586"/>
    </location>
</feature>
<evidence type="ECO:0000256" key="2">
    <source>
        <dbReference type="SAM" id="MobiDB-lite"/>
    </source>
</evidence>
<comment type="caution">
    <text evidence="3">The sequence shown here is derived from an EMBL/GenBank/DDBJ whole genome shotgun (WGS) entry which is preliminary data.</text>
</comment>
<accession>A0A9W7GKS9</accession>
<dbReference type="OrthoDB" id="194560at2759"/>
<keyword evidence="4" id="KW-1185">Reference proteome</keyword>
<keyword evidence="1" id="KW-0175">Coiled coil</keyword>
<sequence>MSTQTPTQTKPSSSSSPKHSGLINSAHSNIHDVDIRLSAVRTNSRGEGKTEGKGGGKNGRDSTGKKKRKNKSDGFNKTFGRIKSLDPLAEENRRRLSNMERGFEELLGLHNTVELSSLCGMLSLKIERKTKNSEKKDLIMGLVRKRIDSGESSDSVYISILKWMWEGTLFEYLRAKGQPLHSTENDPRGFVIAYWRKMTKTIVPFDPYYVPTTLNNRSESSLMSPDISAILDTMERKEAAVKAAEQRIRREHDYTNVLTYLQSVSGLHGVEREGRNYLIGEVEMCRAKVGHAEESMAMLNKQLTDLENRHEYVKERYTSNASHVEFLGSTYFDQLVDSQSSQTFLNNLLRRQLLDIRSDGNGGQFPGEEPDNESEDAKVARAKSDATVRANSYEEIMEIHDTEQLLRRLGVRNRRERHALKTELRDALARESSLISSVSRLEEELEDQTDRADDAENTLYALRAQSDQFKDRVAAREAVIETEANEYFDLAAQSMAGEKDAAHRVAAVTPHILGMLRSDSVDVVSSAAAVAEGLGIMSREGVAEAVENAMMMKEETRQREAAIMATVKRAKTPKKGGKDKGKETKGAKSGKKKKKK</sequence>
<feature type="region of interest" description="Disordered" evidence="2">
    <location>
        <begin position="566"/>
        <end position="596"/>
    </location>
</feature>
<dbReference type="Proteomes" id="UP001165065">
    <property type="component" value="Unassembled WGS sequence"/>
</dbReference>
<feature type="region of interest" description="Disordered" evidence="2">
    <location>
        <begin position="1"/>
        <end position="77"/>
    </location>
</feature>
<feature type="region of interest" description="Disordered" evidence="2">
    <location>
        <begin position="359"/>
        <end position="380"/>
    </location>
</feature>
<name>A0A9W7GKS9_9STRA</name>
<evidence type="ECO:0000313" key="4">
    <source>
        <dbReference type="Proteomes" id="UP001165065"/>
    </source>
</evidence>
<dbReference type="AlphaFoldDB" id="A0A9W7GKS9"/>